<organism evidence="2 3">
    <name type="scientific">Halopelagius inordinatus</name>
    <dbReference type="NCBI Taxonomy" id="553467"/>
    <lineage>
        <taxon>Archaea</taxon>
        <taxon>Methanobacteriati</taxon>
        <taxon>Methanobacteriota</taxon>
        <taxon>Stenosarchaea group</taxon>
        <taxon>Halobacteria</taxon>
        <taxon>Halobacteriales</taxon>
        <taxon>Haloferacaceae</taxon>
    </lineage>
</organism>
<dbReference type="Proteomes" id="UP000198876">
    <property type="component" value="Unassembled WGS sequence"/>
</dbReference>
<dbReference type="OrthoDB" id="166747at2157"/>
<evidence type="ECO:0000313" key="3">
    <source>
        <dbReference type="Proteomes" id="UP000198876"/>
    </source>
</evidence>
<protein>
    <submittedName>
        <fullName evidence="2">Uncharacterized protein</fullName>
    </submittedName>
</protein>
<keyword evidence="3" id="KW-1185">Reference proteome</keyword>
<keyword evidence="1" id="KW-0472">Membrane</keyword>
<keyword evidence="1" id="KW-0812">Transmembrane</keyword>
<evidence type="ECO:0000256" key="1">
    <source>
        <dbReference type="SAM" id="Phobius"/>
    </source>
</evidence>
<reference evidence="3" key="1">
    <citation type="submission" date="2016-10" db="EMBL/GenBank/DDBJ databases">
        <authorList>
            <person name="Varghese N."/>
            <person name="Submissions S."/>
        </authorList>
    </citation>
    <scope>NUCLEOTIDE SEQUENCE [LARGE SCALE GENOMIC DNA]</scope>
    <source>
        <strain evidence="3">CGMCC 1.7739</strain>
    </source>
</reference>
<accession>A0A1I2UNQ9</accession>
<name>A0A1I2UNQ9_9EURY</name>
<evidence type="ECO:0000313" key="2">
    <source>
        <dbReference type="EMBL" id="SFG77267.1"/>
    </source>
</evidence>
<dbReference type="EMBL" id="FOOQ01000004">
    <property type="protein sequence ID" value="SFG77267.1"/>
    <property type="molecule type" value="Genomic_DNA"/>
</dbReference>
<keyword evidence="1" id="KW-1133">Transmembrane helix</keyword>
<dbReference type="AlphaFoldDB" id="A0A1I2UNQ9"/>
<feature type="transmembrane region" description="Helical" evidence="1">
    <location>
        <begin position="12"/>
        <end position="31"/>
    </location>
</feature>
<proteinExistence type="predicted"/>
<gene>
    <name evidence="2" type="ORF">SAMN04488063_2891</name>
</gene>
<dbReference type="STRING" id="553467.SAMN04488063_2891"/>
<sequence>MIHAMHRGVTFVLYQLTLMLGILMMPVALFTRRLGVTLPVNRLVDAAGTAYERASAGAHAQSN</sequence>